<dbReference type="RefSeq" id="WP_377170212.1">
    <property type="nucleotide sequence ID" value="NZ_JBHSMQ010000009.1"/>
</dbReference>
<keyword evidence="2" id="KW-1133">Transmembrane helix</keyword>
<feature type="coiled-coil region" evidence="1">
    <location>
        <begin position="570"/>
        <end position="604"/>
    </location>
</feature>
<evidence type="ECO:0000256" key="1">
    <source>
        <dbReference type="SAM" id="Coils"/>
    </source>
</evidence>
<feature type="transmembrane region" description="Helical" evidence="2">
    <location>
        <begin position="349"/>
        <end position="376"/>
    </location>
</feature>
<proteinExistence type="predicted"/>
<keyword evidence="2" id="KW-0472">Membrane</keyword>
<feature type="transmembrane region" description="Helical" evidence="2">
    <location>
        <begin position="659"/>
        <end position="675"/>
    </location>
</feature>
<reference evidence="4" key="1">
    <citation type="journal article" date="2019" name="Int. J. Syst. Evol. Microbiol.">
        <title>The Global Catalogue of Microorganisms (GCM) 10K type strain sequencing project: providing services to taxonomists for standard genome sequencing and annotation.</title>
        <authorList>
            <consortium name="The Broad Institute Genomics Platform"/>
            <consortium name="The Broad Institute Genome Sequencing Center for Infectious Disease"/>
            <person name="Wu L."/>
            <person name="Ma J."/>
        </authorList>
    </citation>
    <scope>NUCLEOTIDE SEQUENCE [LARGE SCALE GENOMIC DNA]</scope>
    <source>
        <strain evidence="4">CGMCC 4.1469</strain>
    </source>
</reference>
<feature type="transmembrane region" description="Helical" evidence="2">
    <location>
        <begin position="406"/>
        <end position="424"/>
    </location>
</feature>
<evidence type="ECO:0000256" key="2">
    <source>
        <dbReference type="SAM" id="Phobius"/>
    </source>
</evidence>
<name>A0ABW0KUM5_9BACT</name>
<evidence type="ECO:0000313" key="4">
    <source>
        <dbReference type="Proteomes" id="UP001596052"/>
    </source>
</evidence>
<evidence type="ECO:0000313" key="3">
    <source>
        <dbReference type="EMBL" id="MFC5457188.1"/>
    </source>
</evidence>
<keyword evidence="1" id="KW-0175">Coiled coil</keyword>
<gene>
    <name evidence="3" type="ORF">ACFQDI_20130</name>
</gene>
<keyword evidence="2" id="KW-0812">Transmembrane</keyword>
<keyword evidence="4" id="KW-1185">Reference proteome</keyword>
<organism evidence="3 4">
    <name type="scientific">Prosthecobacter fluviatilis</name>
    <dbReference type="NCBI Taxonomy" id="445931"/>
    <lineage>
        <taxon>Bacteria</taxon>
        <taxon>Pseudomonadati</taxon>
        <taxon>Verrucomicrobiota</taxon>
        <taxon>Verrucomicrobiia</taxon>
        <taxon>Verrucomicrobiales</taxon>
        <taxon>Verrucomicrobiaceae</taxon>
        <taxon>Prosthecobacter</taxon>
    </lineage>
</organism>
<protein>
    <submittedName>
        <fullName evidence="3">Uncharacterized protein</fullName>
    </submittedName>
</protein>
<comment type="caution">
    <text evidence="3">The sequence shown here is derived from an EMBL/GenBank/DDBJ whole genome shotgun (WGS) entry which is preliminary data.</text>
</comment>
<dbReference type="Proteomes" id="UP001596052">
    <property type="component" value="Unassembled WGS sequence"/>
</dbReference>
<feature type="transmembrane region" description="Helical" evidence="2">
    <location>
        <begin position="430"/>
        <end position="451"/>
    </location>
</feature>
<sequence length="710" mass="78761">MHSLKNTSQVSFLRHRTPVLIGCLLALLLGHVRADPVPPEPENFHQGVLRAWVSRGSGMGNVPRSEGDRFALGDVLVVEVKNFNGWLIGQADNLHFVDEDLAKSTSEKARSIILNGYLKRAADANLIIREASLGVLTDSRVNEYVGQGALTADDARVLADIRAKNDQLRAADAQLVGPPDPRDFGRLPLAPGRHEIPAEAVVADVLKLPSFKNLLPLLASSTAEQQVSVLEQEVPQLIKRMLRKKAAELRLRINDLDLKNVAPTNPDEEAQTKVERRPATDYDDYFWYRFPIVENEENTAVWQQLRKRILMNDSVQLTLNCPFADRSFLLPTAIRYVASDTQPLPGMSILRLVVIDGTLFSIALLLMVVCLALFFVSASRTDLIRDTLGDLRADGIPPYSLARSQMAFWFILVIGSFLFLFISLNKVPVLNNTCLWLIGIGAGTALGAAVITEDRSRSGGGLNARPFKRLPTEGRAAFIRRLDSEVATQQTALTVDKDELLRQISDLRQTIGEKKQALSAAQSTDLPALNRAILRLEADIAARQAEHDTAAEANRPAISRDIADMHLRHTTQLNKDLPELEEKIRTLQAEIVTLQARSAQSQKTLQLAQKADSPDFVENLTRLKEQQADCARMSGSPVMRLLDDWMTEEGRYSFHRYQMLIWTLVLGVVFVVTVAKSRSLPVFDDTLLALLGISNGTYLGFRLPAAAKKE</sequence>
<accession>A0ABW0KUM5</accession>
<dbReference type="EMBL" id="JBHSMQ010000009">
    <property type="protein sequence ID" value="MFC5457188.1"/>
    <property type="molecule type" value="Genomic_DNA"/>
</dbReference>